<dbReference type="EMBL" id="BAABKZ010000002">
    <property type="protein sequence ID" value="GAA5096091.1"/>
    <property type="molecule type" value="Genomic_DNA"/>
</dbReference>
<accession>A0ABP9MI19</accession>
<evidence type="ECO:0000313" key="2">
    <source>
        <dbReference type="EMBL" id="GAA5096091.1"/>
    </source>
</evidence>
<evidence type="ECO:0000313" key="3">
    <source>
        <dbReference type="Proteomes" id="UP001501407"/>
    </source>
</evidence>
<dbReference type="RefSeq" id="WP_241741841.1">
    <property type="nucleotide sequence ID" value="NZ_BAABKZ010000002.1"/>
</dbReference>
<name>A0ABP9MI19_9MICO</name>
<gene>
    <name evidence="2" type="ORF">GCM10025760_29210</name>
</gene>
<organism evidence="2 3">
    <name type="scientific">Microbacterium yannicii</name>
    <dbReference type="NCBI Taxonomy" id="671622"/>
    <lineage>
        <taxon>Bacteria</taxon>
        <taxon>Bacillati</taxon>
        <taxon>Actinomycetota</taxon>
        <taxon>Actinomycetes</taxon>
        <taxon>Micrococcales</taxon>
        <taxon>Microbacteriaceae</taxon>
        <taxon>Microbacterium</taxon>
    </lineage>
</organism>
<dbReference type="Proteomes" id="UP001501407">
    <property type="component" value="Unassembled WGS sequence"/>
</dbReference>
<protein>
    <submittedName>
        <fullName evidence="2">Uncharacterized protein</fullName>
    </submittedName>
</protein>
<feature type="region of interest" description="Disordered" evidence="1">
    <location>
        <begin position="89"/>
        <end position="109"/>
    </location>
</feature>
<feature type="compositionally biased region" description="Low complexity" evidence="1">
    <location>
        <begin position="89"/>
        <end position="103"/>
    </location>
</feature>
<feature type="compositionally biased region" description="Pro residues" evidence="1">
    <location>
        <begin position="1"/>
        <end position="18"/>
    </location>
</feature>
<proteinExistence type="predicted"/>
<comment type="caution">
    <text evidence="2">The sequence shown here is derived from an EMBL/GenBank/DDBJ whole genome shotgun (WGS) entry which is preliminary data.</text>
</comment>
<sequence length="168" mass="17731">MTQNPTPEPPRADPPSADPTPEAGSDPAPAVEVDVARTGGIAGMTRRWTAQPPEGEASEWISLIDRCPWHDVHPHPVAGAAVDVGAPDGAAAERSAATSTAGRAGVGESRNPMPDGFVWFIRASWSGADAREAELHDDELVGAWRELVEAVRQWSRRSGSAGSERPGR</sequence>
<keyword evidence="3" id="KW-1185">Reference proteome</keyword>
<reference evidence="3" key="1">
    <citation type="journal article" date="2019" name="Int. J. Syst. Evol. Microbiol.">
        <title>The Global Catalogue of Microorganisms (GCM) 10K type strain sequencing project: providing services to taxonomists for standard genome sequencing and annotation.</title>
        <authorList>
            <consortium name="The Broad Institute Genomics Platform"/>
            <consortium name="The Broad Institute Genome Sequencing Center for Infectious Disease"/>
            <person name="Wu L."/>
            <person name="Ma J."/>
        </authorList>
    </citation>
    <scope>NUCLEOTIDE SEQUENCE [LARGE SCALE GENOMIC DNA]</scope>
    <source>
        <strain evidence="3">JCM 18959</strain>
    </source>
</reference>
<evidence type="ECO:0000256" key="1">
    <source>
        <dbReference type="SAM" id="MobiDB-lite"/>
    </source>
</evidence>
<feature type="region of interest" description="Disordered" evidence="1">
    <location>
        <begin position="1"/>
        <end position="32"/>
    </location>
</feature>